<gene>
    <name evidence="5" type="ORF">SAMN05660706_102122</name>
</gene>
<dbReference type="GO" id="GO:0051782">
    <property type="term" value="P:negative regulation of cell division"/>
    <property type="evidence" value="ECO:0007669"/>
    <property type="project" value="TreeGrafter"/>
</dbReference>
<dbReference type="GO" id="GO:0005524">
    <property type="term" value="F:ATP binding"/>
    <property type="evidence" value="ECO:0007669"/>
    <property type="project" value="UniProtKB-KW"/>
</dbReference>
<dbReference type="InterPro" id="IPR050625">
    <property type="entry name" value="ParA/MinD_ATPase"/>
</dbReference>
<keyword evidence="2 3" id="KW-0067">ATP-binding</keyword>
<dbReference type="SUPFAM" id="SSF52540">
    <property type="entry name" value="P-loop containing nucleoside triphosphate hydrolases"/>
    <property type="match status" value="1"/>
</dbReference>
<evidence type="ECO:0000256" key="1">
    <source>
        <dbReference type="ARBA" id="ARBA00022741"/>
    </source>
</evidence>
<dbReference type="InterPro" id="IPR025501">
    <property type="entry name" value="MinD_FleN"/>
</dbReference>
<dbReference type="GO" id="GO:0016887">
    <property type="term" value="F:ATP hydrolysis activity"/>
    <property type="evidence" value="ECO:0007669"/>
    <property type="project" value="TreeGrafter"/>
</dbReference>
<dbReference type="EMBL" id="FOYM01000002">
    <property type="protein sequence ID" value="SFQ97120.1"/>
    <property type="molecule type" value="Genomic_DNA"/>
</dbReference>
<dbReference type="InterPro" id="IPR027417">
    <property type="entry name" value="P-loop_NTPase"/>
</dbReference>
<evidence type="ECO:0000313" key="6">
    <source>
        <dbReference type="Proteomes" id="UP000199584"/>
    </source>
</evidence>
<dbReference type="GO" id="GO:0005829">
    <property type="term" value="C:cytosol"/>
    <property type="evidence" value="ECO:0007669"/>
    <property type="project" value="TreeGrafter"/>
</dbReference>
<dbReference type="STRING" id="39060.SAMN05660706_102122"/>
<sequence>MRILKRNFFKDETQSFPHEPVPAWGPRVITVTSGKGGVGKTSLTVNLAIALVQLGQRVIIFDADLGLANVDVLLDVAPSLTLYDHIYRDVPIEDILLPGPGGIKIISGGSGFLELTNLSSSQRAGLLKNIEKLNRMADFVLIDTGAGISKDVLAFCAAADDVFMVITPEPTSLADAYGLIKVLDRFKVHRELFFVVNQTHNDRETSHTVERLRAVVDNYLTIKLNYLGDIWYDQAVSRAVKNQRPFILSDSNARAAIAVKKIAHAILHKEWATEEERGLRGFVNKLSRLFR</sequence>
<dbReference type="AlphaFoldDB" id="A0A1I6CVD7"/>
<dbReference type="PIRSF" id="PIRSF003092">
    <property type="entry name" value="MinD"/>
    <property type="match status" value="1"/>
</dbReference>
<protein>
    <submittedName>
        <fullName evidence="5">Flagellar biosynthesis protein FlhG</fullName>
    </submittedName>
</protein>
<keyword evidence="6" id="KW-1185">Reference proteome</keyword>
<reference evidence="6" key="1">
    <citation type="submission" date="2016-10" db="EMBL/GenBank/DDBJ databases">
        <authorList>
            <person name="Varghese N."/>
            <person name="Submissions S."/>
        </authorList>
    </citation>
    <scope>NUCLEOTIDE SEQUENCE [LARGE SCALE GENOMIC DNA]</scope>
    <source>
        <strain evidence="6">DSM 3669</strain>
    </source>
</reference>
<keyword evidence="5" id="KW-0966">Cell projection</keyword>
<accession>A0A1I6CVD7</accession>
<dbReference type="Pfam" id="PF01656">
    <property type="entry name" value="CbiA"/>
    <property type="match status" value="1"/>
</dbReference>
<dbReference type="OrthoDB" id="9816297at2"/>
<dbReference type="InterPro" id="IPR033875">
    <property type="entry name" value="FlhG"/>
</dbReference>
<proteinExistence type="predicted"/>
<dbReference type="CDD" id="cd02038">
    <property type="entry name" value="FlhG-like"/>
    <property type="match status" value="1"/>
</dbReference>
<dbReference type="RefSeq" id="WP_092481790.1">
    <property type="nucleotide sequence ID" value="NZ_FOYM01000002.1"/>
</dbReference>
<feature type="domain" description="CobQ/CobB/MinD/ParA nucleotide binding" evidence="4">
    <location>
        <begin position="29"/>
        <end position="245"/>
    </location>
</feature>
<dbReference type="PANTHER" id="PTHR43384:SF4">
    <property type="entry name" value="CELLULOSE BIOSYNTHESIS PROTEIN BCSQ-RELATED"/>
    <property type="match status" value="1"/>
</dbReference>
<dbReference type="Proteomes" id="UP000199584">
    <property type="component" value="Unassembled WGS sequence"/>
</dbReference>
<keyword evidence="5" id="KW-0282">Flagellum</keyword>
<keyword evidence="5" id="KW-0969">Cilium</keyword>
<evidence type="ECO:0000256" key="3">
    <source>
        <dbReference type="PIRSR" id="PIRSR003092-1"/>
    </source>
</evidence>
<organism evidence="5 6">
    <name type="scientific">Desulfoscipio geothermicus DSM 3669</name>
    <dbReference type="NCBI Taxonomy" id="1121426"/>
    <lineage>
        <taxon>Bacteria</taxon>
        <taxon>Bacillati</taxon>
        <taxon>Bacillota</taxon>
        <taxon>Clostridia</taxon>
        <taxon>Eubacteriales</taxon>
        <taxon>Desulfallaceae</taxon>
        <taxon>Desulfoscipio</taxon>
    </lineage>
</organism>
<feature type="binding site" evidence="3">
    <location>
        <begin position="35"/>
        <end position="42"/>
    </location>
    <ligand>
        <name>ATP</name>
        <dbReference type="ChEBI" id="CHEBI:30616"/>
    </ligand>
</feature>
<evidence type="ECO:0000259" key="4">
    <source>
        <dbReference type="Pfam" id="PF01656"/>
    </source>
</evidence>
<dbReference type="Gene3D" id="3.40.50.300">
    <property type="entry name" value="P-loop containing nucleotide triphosphate hydrolases"/>
    <property type="match status" value="1"/>
</dbReference>
<dbReference type="PANTHER" id="PTHR43384">
    <property type="entry name" value="SEPTUM SITE-DETERMINING PROTEIN MIND HOMOLOG, CHLOROPLASTIC-RELATED"/>
    <property type="match status" value="1"/>
</dbReference>
<evidence type="ECO:0000256" key="2">
    <source>
        <dbReference type="ARBA" id="ARBA00022840"/>
    </source>
</evidence>
<evidence type="ECO:0000313" key="5">
    <source>
        <dbReference type="EMBL" id="SFQ97120.1"/>
    </source>
</evidence>
<name>A0A1I6CVD7_9FIRM</name>
<dbReference type="InterPro" id="IPR002586">
    <property type="entry name" value="CobQ/CobB/MinD/ParA_Nub-bd_dom"/>
</dbReference>
<dbReference type="GO" id="GO:0009898">
    <property type="term" value="C:cytoplasmic side of plasma membrane"/>
    <property type="evidence" value="ECO:0007669"/>
    <property type="project" value="TreeGrafter"/>
</dbReference>
<keyword evidence="1 3" id="KW-0547">Nucleotide-binding</keyword>